<dbReference type="EMBL" id="BNAF01000011">
    <property type="protein sequence ID" value="GHE43246.1"/>
    <property type="molecule type" value="Genomic_DNA"/>
</dbReference>
<dbReference type="InterPro" id="IPR023997">
    <property type="entry name" value="TonB-dep_OMP_SusC/RagA_CS"/>
</dbReference>
<dbReference type="Proteomes" id="UP000620550">
    <property type="component" value="Unassembled WGS sequence"/>
</dbReference>
<keyword evidence="3 8" id="KW-1134">Transmembrane beta strand</keyword>
<evidence type="ECO:0000313" key="13">
    <source>
        <dbReference type="Proteomes" id="UP000620550"/>
    </source>
</evidence>
<evidence type="ECO:0000256" key="7">
    <source>
        <dbReference type="ARBA" id="ARBA00023237"/>
    </source>
</evidence>
<dbReference type="NCBIfam" id="TIGR04057">
    <property type="entry name" value="SusC_RagA_signa"/>
    <property type="match status" value="1"/>
</dbReference>
<keyword evidence="5 9" id="KW-0798">TonB box</keyword>
<evidence type="ECO:0000256" key="1">
    <source>
        <dbReference type="ARBA" id="ARBA00004571"/>
    </source>
</evidence>
<dbReference type="InterPro" id="IPR039426">
    <property type="entry name" value="TonB-dep_rcpt-like"/>
</dbReference>
<dbReference type="Gene3D" id="2.170.130.10">
    <property type="entry name" value="TonB-dependent receptor, plug domain"/>
    <property type="match status" value="1"/>
</dbReference>
<accession>A0ABQ3HX20</accession>
<sequence length="1032" mass="113632">MIKRSTNPLFISKSVRLASVLFIGALVHSDQVLGNSSSLYWSTSHQQTVTGRVTSSSGPVSGVTVSVQGNPALVTSTDEQGNFSLAVNKGDVLVFTAIGYSSHTQVVDGLTMQVSLDVADQSLEEVVVVGYGTQKKESLTGALTSVKGDELRDITTASVENMLNTKAPGVYVAPGSGQPGSRGAVVIRGQATLSGTTSPLWVIDGVIIGTSAGDLNPDDVESMTVLKDAASTAVYGSQGANGVIVVTTKGAKTGKTTIELSSKVGFNQLTNGNLEMMNGEELYDYYSSFANASTIAFPRWNEDLRNSNFDWWDVATRNGFTQNHNVTLQGGTESLQSLLSIGLYDEKGAVKGYDFTRYNVRFRQSYKPLAWLTIKPSFVGARRGVADRQYSTTAMYSNFPWDSPFDSEGNLVPHRYSGWVNSASTNYLYDLQWNNSTNTNYELMGNLDFDVKLTNWLTFSSVNNYRYNSYSSSGYTDPRSNGGQSVGGRLTEYRTEFARRYTSQILRADKTWGLHAVNGVLVYEFNDYAAKTLDVYGTGFIPGFQVLDVVNRPERTRGKINEWAVESLLSNMHYSYDNRYLAQVSFRRDGASNFGDNAKYGNFFSVSAGWNINNEQWFKADWVDAFKLRAAYGSVGNRPSALYPQYNLYSVSATSGYNESPGALISQKGNPDLTWEKTYTTGVGVDASVLNNRARVTLDYYMKNTDNILYQVPVTGTVGITNIWRNIGEMRNTGLELAIGGDLVRNADWLWSVDLNVGHNRNQLTQLYPTKDAAGNFVVRPIIVGDGLGIAGSSQRILEPGLPVDTYYLKEWAGVNPENGAPMWYRVQRDADGNEISRSTTSNYSEATFEKLGNAAPDIFGGFSTALRYKNIDLGAVFGYSIGGQIYNYARQEYDADGTYTDRNQMKLMPGWSRWEKEGDMATHPIAKYNNRDGGNQASSRFIEDSDFLRLRSLTLGYSFKLSQYNIRSLRVYFAGENLFVLTKYSGVDPELPIRDADEASLGEPVGALLGSTGPSVYPATRRFMLGFNLSF</sequence>
<dbReference type="SUPFAM" id="SSF56935">
    <property type="entry name" value="Porins"/>
    <property type="match status" value="1"/>
</dbReference>
<protein>
    <submittedName>
        <fullName evidence="12">SusC/RagA family TonB-linked outer membrane protein</fullName>
    </submittedName>
</protein>
<dbReference type="InterPro" id="IPR008969">
    <property type="entry name" value="CarboxyPept-like_regulatory"/>
</dbReference>
<dbReference type="Pfam" id="PF13715">
    <property type="entry name" value="CarbopepD_reg_2"/>
    <property type="match status" value="1"/>
</dbReference>
<comment type="similarity">
    <text evidence="8 9">Belongs to the TonB-dependent receptor family.</text>
</comment>
<evidence type="ECO:0000256" key="6">
    <source>
        <dbReference type="ARBA" id="ARBA00023136"/>
    </source>
</evidence>
<dbReference type="Gene3D" id="2.40.170.20">
    <property type="entry name" value="TonB-dependent receptor, beta-barrel domain"/>
    <property type="match status" value="1"/>
</dbReference>
<dbReference type="InterPro" id="IPR023996">
    <property type="entry name" value="TonB-dep_OMP_SusC/RagA"/>
</dbReference>
<keyword evidence="13" id="KW-1185">Reference proteome</keyword>
<evidence type="ECO:0000256" key="2">
    <source>
        <dbReference type="ARBA" id="ARBA00022448"/>
    </source>
</evidence>
<dbReference type="Pfam" id="PF07715">
    <property type="entry name" value="Plug"/>
    <property type="match status" value="1"/>
</dbReference>
<comment type="caution">
    <text evidence="12">The sequence shown here is derived from an EMBL/GenBank/DDBJ whole genome shotgun (WGS) entry which is preliminary data.</text>
</comment>
<keyword evidence="6 8" id="KW-0472">Membrane</keyword>
<dbReference type="InterPro" id="IPR037066">
    <property type="entry name" value="Plug_dom_sf"/>
</dbReference>
<dbReference type="SUPFAM" id="SSF49464">
    <property type="entry name" value="Carboxypeptidase regulatory domain-like"/>
    <property type="match status" value="1"/>
</dbReference>
<dbReference type="InterPro" id="IPR000531">
    <property type="entry name" value="Beta-barrel_TonB"/>
</dbReference>
<organism evidence="12 13">
    <name type="scientific">Sphingobacterium griseoflavum</name>
    <dbReference type="NCBI Taxonomy" id="1474952"/>
    <lineage>
        <taxon>Bacteria</taxon>
        <taxon>Pseudomonadati</taxon>
        <taxon>Bacteroidota</taxon>
        <taxon>Sphingobacteriia</taxon>
        <taxon>Sphingobacteriales</taxon>
        <taxon>Sphingobacteriaceae</taxon>
        <taxon>Sphingobacterium</taxon>
    </lineage>
</organism>
<comment type="subcellular location">
    <subcellularLocation>
        <location evidence="1 8">Cell outer membrane</location>
        <topology evidence="1 8">Multi-pass membrane protein</topology>
    </subcellularLocation>
</comment>
<evidence type="ECO:0000256" key="9">
    <source>
        <dbReference type="RuleBase" id="RU003357"/>
    </source>
</evidence>
<dbReference type="InterPro" id="IPR036942">
    <property type="entry name" value="Beta-barrel_TonB_sf"/>
</dbReference>
<name>A0ABQ3HX20_9SPHI</name>
<evidence type="ECO:0000256" key="3">
    <source>
        <dbReference type="ARBA" id="ARBA00022452"/>
    </source>
</evidence>
<dbReference type="PROSITE" id="PS52016">
    <property type="entry name" value="TONB_DEPENDENT_REC_3"/>
    <property type="match status" value="1"/>
</dbReference>
<evidence type="ECO:0000313" key="12">
    <source>
        <dbReference type="EMBL" id="GHE43246.1"/>
    </source>
</evidence>
<evidence type="ECO:0000256" key="8">
    <source>
        <dbReference type="PROSITE-ProRule" id="PRU01360"/>
    </source>
</evidence>
<gene>
    <name evidence="12" type="ORF">GCM10017764_28080</name>
</gene>
<dbReference type="InterPro" id="IPR012910">
    <property type="entry name" value="Plug_dom"/>
</dbReference>
<reference evidence="13" key="1">
    <citation type="journal article" date="2019" name="Int. J. Syst. Evol. Microbiol.">
        <title>The Global Catalogue of Microorganisms (GCM) 10K type strain sequencing project: providing services to taxonomists for standard genome sequencing and annotation.</title>
        <authorList>
            <consortium name="The Broad Institute Genomics Platform"/>
            <consortium name="The Broad Institute Genome Sequencing Center for Infectious Disease"/>
            <person name="Wu L."/>
            <person name="Ma J."/>
        </authorList>
    </citation>
    <scope>NUCLEOTIDE SEQUENCE [LARGE SCALE GENOMIC DNA]</scope>
    <source>
        <strain evidence="13">CGMCC 1.12966</strain>
    </source>
</reference>
<proteinExistence type="inferred from homology"/>
<dbReference type="Pfam" id="PF00593">
    <property type="entry name" value="TonB_dep_Rec_b-barrel"/>
    <property type="match status" value="1"/>
</dbReference>
<feature type="domain" description="TonB-dependent receptor plug" evidence="11">
    <location>
        <begin position="136"/>
        <end position="243"/>
    </location>
</feature>
<keyword evidence="2 8" id="KW-0813">Transport</keyword>
<dbReference type="RefSeq" id="WP_189627333.1">
    <property type="nucleotide sequence ID" value="NZ_BNAF01000011.1"/>
</dbReference>
<evidence type="ECO:0000259" key="11">
    <source>
        <dbReference type="Pfam" id="PF07715"/>
    </source>
</evidence>
<dbReference type="Gene3D" id="2.60.40.1120">
    <property type="entry name" value="Carboxypeptidase-like, regulatory domain"/>
    <property type="match status" value="1"/>
</dbReference>
<keyword evidence="7 8" id="KW-0998">Cell outer membrane</keyword>
<evidence type="ECO:0000259" key="10">
    <source>
        <dbReference type="Pfam" id="PF00593"/>
    </source>
</evidence>
<dbReference type="NCBIfam" id="TIGR04056">
    <property type="entry name" value="OMP_RagA_SusC"/>
    <property type="match status" value="1"/>
</dbReference>
<keyword evidence="4 8" id="KW-0812">Transmembrane</keyword>
<evidence type="ECO:0000256" key="5">
    <source>
        <dbReference type="ARBA" id="ARBA00023077"/>
    </source>
</evidence>
<evidence type="ECO:0000256" key="4">
    <source>
        <dbReference type="ARBA" id="ARBA00022692"/>
    </source>
</evidence>
<feature type="domain" description="TonB-dependent receptor-like beta-barrel" evidence="10">
    <location>
        <begin position="391"/>
        <end position="760"/>
    </location>
</feature>